<dbReference type="GeneID" id="111566784"/>
<reference evidence="6 7" key="1">
    <citation type="submission" date="2022-01" db="EMBL/GenBank/DDBJ databases">
        <title>A chromosome-scale genome assembly of the false clownfish, Amphiprion ocellaris.</title>
        <authorList>
            <person name="Ryu T."/>
        </authorList>
    </citation>
    <scope>NUCLEOTIDE SEQUENCE [LARGE SCALE GENOMIC DNA]</scope>
</reference>
<evidence type="ECO:0000256" key="1">
    <source>
        <dbReference type="ARBA" id="ARBA00008058"/>
    </source>
</evidence>
<dbReference type="STRING" id="80972.ENSAOCP00000030794"/>
<evidence type="ECO:0000313" key="7">
    <source>
        <dbReference type="Proteomes" id="UP001501940"/>
    </source>
</evidence>
<feature type="compositionally biased region" description="Basic and acidic residues" evidence="2">
    <location>
        <begin position="1490"/>
        <end position="1506"/>
    </location>
</feature>
<dbReference type="PANTHER" id="PTHR16207">
    <property type="entry name" value="SET DOMAIN-CONTAINING PROTEIN"/>
    <property type="match status" value="1"/>
</dbReference>
<reference evidence="6" key="3">
    <citation type="submission" date="2025-09" db="UniProtKB">
        <authorList>
            <consortium name="Ensembl"/>
        </authorList>
    </citation>
    <scope>IDENTIFICATION</scope>
</reference>
<dbReference type="GO" id="GO:0045814">
    <property type="term" value="P:negative regulation of gene expression, epigenetic"/>
    <property type="evidence" value="ECO:0007669"/>
    <property type="project" value="InterPro"/>
</dbReference>
<feature type="compositionally biased region" description="Polar residues" evidence="2">
    <location>
        <begin position="2371"/>
        <end position="2384"/>
    </location>
</feature>
<feature type="region of interest" description="Disordered" evidence="2">
    <location>
        <begin position="1600"/>
        <end position="1674"/>
    </location>
</feature>
<feature type="compositionally biased region" description="Basic and acidic residues" evidence="2">
    <location>
        <begin position="730"/>
        <end position="740"/>
    </location>
</feature>
<feature type="region of interest" description="Disordered" evidence="2">
    <location>
        <begin position="867"/>
        <end position="966"/>
    </location>
</feature>
<feature type="region of interest" description="Disordered" evidence="2">
    <location>
        <begin position="1843"/>
        <end position="1878"/>
    </location>
</feature>
<dbReference type="Pfam" id="PF24630">
    <property type="entry name" value="PIN_TASOR"/>
    <property type="match status" value="1"/>
</dbReference>
<dbReference type="CTD" id="54906"/>
<dbReference type="InterPro" id="IPR056242">
    <property type="entry name" value="PIN_TASOR"/>
</dbReference>
<feature type="compositionally biased region" description="Basic and acidic residues" evidence="2">
    <location>
        <begin position="929"/>
        <end position="939"/>
    </location>
</feature>
<evidence type="ECO:0008006" key="8">
    <source>
        <dbReference type="Google" id="ProtNLM"/>
    </source>
</evidence>
<feature type="compositionally biased region" description="Basic and acidic residues" evidence="2">
    <location>
        <begin position="1621"/>
        <end position="1638"/>
    </location>
</feature>
<organism evidence="6 7">
    <name type="scientific">Amphiprion ocellaris</name>
    <name type="common">Clown anemonefish</name>
    <dbReference type="NCBI Taxonomy" id="80972"/>
    <lineage>
        <taxon>Eukaryota</taxon>
        <taxon>Metazoa</taxon>
        <taxon>Chordata</taxon>
        <taxon>Craniata</taxon>
        <taxon>Vertebrata</taxon>
        <taxon>Euteleostomi</taxon>
        <taxon>Actinopterygii</taxon>
        <taxon>Neopterygii</taxon>
        <taxon>Teleostei</taxon>
        <taxon>Neoteleostei</taxon>
        <taxon>Acanthomorphata</taxon>
        <taxon>Ovalentaria</taxon>
        <taxon>Pomacentridae</taxon>
        <taxon>Amphiprion</taxon>
    </lineage>
</organism>
<dbReference type="GeneTree" id="ENSGT00530000063735"/>
<feature type="compositionally biased region" description="Acidic residues" evidence="2">
    <location>
        <begin position="882"/>
        <end position="893"/>
    </location>
</feature>
<feature type="compositionally biased region" description="Basic and acidic residues" evidence="2">
    <location>
        <begin position="2585"/>
        <end position="2601"/>
    </location>
</feature>
<dbReference type="InterPro" id="IPR046432">
    <property type="entry name" value="TASOR"/>
</dbReference>
<protein>
    <recommendedName>
        <fullName evidence="8">DUF3715 domain-containing protein</fullName>
    </recommendedName>
</protein>
<feature type="compositionally biased region" description="Polar residues" evidence="2">
    <location>
        <begin position="1855"/>
        <end position="1868"/>
    </location>
</feature>
<feature type="domain" description="TASOR alpha/beta" evidence="4">
    <location>
        <begin position="2688"/>
        <end position="2782"/>
    </location>
</feature>
<dbReference type="OMA" id="NVKKKWW"/>
<evidence type="ECO:0000256" key="2">
    <source>
        <dbReference type="SAM" id="MobiDB-lite"/>
    </source>
</evidence>
<feature type="region of interest" description="Disordered" evidence="2">
    <location>
        <begin position="2585"/>
        <end position="2607"/>
    </location>
</feature>
<feature type="compositionally biased region" description="Polar residues" evidence="2">
    <location>
        <begin position="1438"/>
        <end position="1448"/>
    </location>
</feature>
<evidence type="ECO:0000259" key="3">
    <source>
        <dbReference type="Pfam" id="PF12509"/>
    </source>
</evidence>
<dbReference type="KEGG" id="aoce:111566784"/>
<feature type="region of interest" description="Disordered" evidence="2">
    <location>
        <begin position="2169"/>
        <end position="2208"/>
    </location>
</feature>
<dbReference type="Pfam" id="PF12509">
    <property type="entry name" value="DUF3715"/>
    <property type="match status" value="1"/>
</dbReference>
<feature type="compositionally biased region" description="Polar residues" evidence="2">
    <location>
        <begin position="741"/>
        <end position="750"/>
    </location>
</feature>
<feature type="region of interest" description="Disordered" evidence="2">
    <location>
        <begin position="1487"/>
        <end position="1510"/>
    </location>
</feature>
<feature type="compositionally biased region" description="Basic residues" evidence="2">
    <location>
        <begin position="692"/>
        <end position="703"/>
    </location>
</feature>
<feature type="compositionally biased region" description="Polar residues" evidence="2">
    <location>
        <begin position="665"/>
        <end position="675"/>
    </location>
</feature>
<dbReference type="PANTHER" id="PTHR16207:SF10">
    <property type="entry name" value="PROTEIN TASOR 2"/>
    <property type="match status" value="1"/>
</dbReference>
<keyword evidence="7" id="KW-1185">Reference proteome</keyword>
<feature type="compositionally biased region" description="Polar residues" evidence="2">
    <location>
        <begin position="2169"/>
        <end position="2184"/>
    </location>
</feature>
<reference evidence="6" key="2">
    <citation type="submission" date="2025-08" db="UniProtKB">
        <authorList>
            <consortium name="Ensembl"/>
        </authorList>
    </citation>
    <scope>IDENTIFICATION</scope>
</reference>
<feature type="compositionally biased region" description="Low complexity" evidence="2">
    <location>
        <begin position="2404"/>
        <end position="2419"/>
    </location>
</feature>
<evidence type="ECO:0000313" key="6">
    <source>
        <dbReference type="Ensembl" id="ENSAOCP00000030794.2"/>
    </source>
</evidence>
<feature type="compositionally biased region" description="Basic and acidic residues" evidence="2">
    <location>
        <begin position="1601"/>
        <end position="1612"/>
    </location>
</feature>
<name>A0A3Q1CYR2_AMPOC</name>
<comment type="similarity">
    <text evidence="1">Belongs to the TASOR family.</text>
</comment>
<feature type="region of interest" description="Disordered" evidence="2">
    <location>
        <begin position="1422"/>
        <end position="1448"/>
    </location>
</feature>
<dbReference type="Pfam" id="PF23314">
    <property type="entry name" value="TASOR_alpha-beta"/>
    <property type="match status" value="1"/>
</dbReference>
<feature type="domain" description="TASOR PIN" evidence="5">
    <location>
        <begin position="2786"/>
        <end position="2922"/>
    </location>
</feature>
<feature type="domain" description="TASOR pseudo-PARP" evidence="3">
    <location>
        <begin position="72"/>
        <end position="217"/>
    </location>
</feature>
<feature type="region of interest" description="Disordered" evidence="2">
    <location>
        <begin position="2274"/>
        <end position="2325"/>
    </location>
</feature>
<dbReference type="Proteomes" id="UP001501940">
    <property type="component" value="Chromosome 3"/>
</dbReference>
<feature type="compositionally biased region" description="Basic and acidic residues" evidence="2">
    <location>
        <begin position="2185"/>
        <end position="2205"/>
    </location>
</feature>
<feature type="region of interest" description="Disordered" evidence="2">
    <location>
        <begin position="2356"/>
        <end position="2419"/>
    </location>
</feature>
<dbReference type="GO" id="GO:0005654">
    <property type="term" value="C:nucleoplasm"/>
    <property type="evidence" value="ECO:0007669"/>
    <property type="project" value="TreeGrafter"/>
</dbReference>
<evidence type="ECO:0000259" key="4">
    <source>
        <dbReference type="Pfam" id="PF23314"/>
    </source>
</evidence>
<accession>A0A3Q1CYR2</accession>
<feature type="compositionally biased region" description="Basic and acidic residues" evidence="2">
    <location>
        <begin position="1658"/>
        <end position="1669"/>
    </location>
</feature>
<proteinExistence type="inferred from homology"/>
<dbReference type="Ensembl" id="ENSAOCT00000032510.2">
    <property type="protein sequence ID" value="ENSAOCP00000030794.2"/>
    <property type="gene ID" value="ENSAOCG00000022012.2"/>
</dbReference>
<feature type="region of interest" description="Disordered" evidence="2">
    <location>
        <begin position="658"/>
        <end position="752"/>
    </location>
</feature>
<dbReference type="InterPro" id="IPR056243">
    <property type="entry name" value="TASOR_ab_dom"/>
</dbReference>
<evidence type="ECO:0000259" key="5">
    <source>
        <dbReference type="Pfam" id="PF24630"/>
    </source>
</evidence>
<dbReference type="InterPro" id="IPR022188">
    <property type="entry name" value="TASOR_DUF3715"/>
</dbReference>
<feature type="compositionally biased region" description="Acidic residues" evidence="2">
    <location>
        <begin position="2360"/>
        <end position="2369"/>
    </location>
</feature>
<dbReference type="RefSeq" id="XP_023123303.2">
    <property type="nucleotide sequence ID" value="XM_023267535.3"/>
</dbReference>
<feature type="compositionally biased region" description="Basic and acidic residues" evidence="2">
    <location>
        <begin position="676"/>
        <end position="690"/>
    </location>
</feature>
<sequence length="2928" mass="325138">MEIGNGGASSKGVLIPVPDSSDVFLNSVLAPLQSAYLYEESKQFFRYKSAVLVQNPALEEKYNALRAKRTEAGYSEDDLKESYGFLLFDDANKANALGEAGVLAGNSTCTTLGDPSKGVYISMYADCLDLNRWYHGKSGYIAIIRLTKGKVKKVLENYTQNFTAPTVGYDCHVSEQLPSVSAKTSSFLAFERTQYYMYELLDDGSNKTAQCPSAACPFAIVSFSYTDTKATPVTAEEKSETTKLVCHYLPWRGQLQIGSQFYSVGMRCTAGAIIPAQLPPVVKVDGAISMSDLRKLLPRAVFESCIASEVFLDGLYCSLCELVNPEAEETSSLAQLLCEIKEKDLSLAVPLNDGGFLILLHSSHFLTYDDTGSSVTDVLQGMFVFPESRAVVRDTKSGLRNSTLSSEIHRVLPLLSYAEGEIEKTPIDPSEDLCEVLVQHMQCYAALINPGLAFSPSREVSIFPDQYDVPDAHKDLYSSPEWSNRAWQSLKSYLSKQASFQLPVSKASEILAAGEEERREDLDDDVYICVSSPEEAPASPVSKGLEDHLSDQTSLVHVETSADSGISSAEVQVDLPTVPQNVVPDNLQTGNATKDNEKCSDLIVLKKTDDMDVENILTPLVSHDLPAELIVSITSAGRSVTDKTQGVVSTVSTRRHSDFPFSGLLHTSENNSVSNETDKTVLDCSKDNPPRAKQRKLRSRLSKGQKETSMGCVATPSLQTPGEKGSLNFRSDEHNEESSDHTQLSNPSSTDWRKLRRKRRFGKLSAKNKKARFATVGLAIAEEEKSDLGQPTLESTILMHLETGTLKKKTERWDLKAVISECGRVLVPHGSVDIADQIKSLKNHLQHTKDEQCPEKMLVDAPVNAADTTEMEQVSSTAPETAVDETEAVESTDDGNHVQNVTVHHVDPEQGTLRQPDGESPSVPLSLESKVHSSKKDDTDSPPSPPEQEKRTDTLPQGRSPAKGEFLFSKLKSVILRGKRKANLTMAEDTTANASPDSEPCLKKDKLDSNIEALNRNNGATQSTNVGVEIVSKVLSVDPLFAYALGLTPKDSPDKVRKTEDQDTQQRKDSTVMIELTSFDKEPKIMHRPPSIFPRGARIKTLKKHQGIPAEYIRKKWWLHFQTPACFASEKLNNKDCTRDNSVRKTVKEKVNSACSSTDALNLLADLALSANNDQVLPQPSPALERKPETSLKKSDVIKGLSSSEQESVLHALLRQPAARSIQALESPSPSQLVGDSELVGLISKEHGYSLPPSSSLLLDLPGTPFQVCPVSGSTRLLHHQQTMNGDGIKTLHPSVGQEDRSDHNDRTPEYLKKYMVHRQKFRYSRNFNNKEGSIQVTRQWKENYDFSLDSKFTCDSKDKAIIRALHGPWDFSVQDTSEEVRLIVHMWIGLFYSRSTARFFHVDSNFTYTCSEDGNSLDISSGITSKPADPELKANSRAASPSVTDTSDPLISKVLDLSKKPNSVSDQESMILDLSLRNTNAEAVTADPQVHRKETSVSSEQKEAGESLTSLKLPAEPSTFQCYEKMIHSTKINSEVKDDRGTLESEKTSTPQKSVCLEHTDVPSFRDDGTLTPQKEMISESVEAETVQTALGIGQMLHGCKKESTDMKDGTESPETTEITQKDQLDSSKSVTNKETDANMEAGDVVHTDESKDEESCEMKEDPSHESNTDTSLKMVDTGHDSASKDSSIICNGHCSDNEELLFKEKPKAVSPNQPENGNVDVDCEGKVIKDKDYFREEHGLDEKKHCVSAVEADKDLRDQPLPVMSDGSDLVNAYCIAESSHQAQLDEQPPPADSVRFACHDSPLKLPCANDVALTDEHAISEKVPHMPSEMQLIDYDPAAEETSETAVPVSDEGTSSWDESCTSLSVPKKKDSVEMENQNPEMSDFSLDLCRNAHEDPESKSTEGEDKVENITQKESFQHQSPSPHHEVLKMFEAEEDFTEEADLKIDDTNEGLDKSCGGVYIPFIGIATCGEDTMQTHGSHPQDKVQKVVQGHEKIPFISDTTDPETVLPNEMCSTPKITAELFPFKLSILEANETNQPVILGSESDSRCPTPTMDENPFGYIPSCGPSISTSDVIGYETCKNIAQKDLRRSSTPINDDPVFKQSLRHTSTGKSDPNLHHDFHPDLEQRTLRVLQSIDKFLSKSNLTGKSKQIKTADITESFAPNRNSKYIPTGRSLSHTSADIKNKKISNEKPAASDRPDLHTVSSDCPHTLPFEDALEEVHAKFQLERTNSSSYFERPDEQESLAGQDFCHSDISSPSVEHLHAMKPHTDQERYKATAQPNLNNEPRPYSQRPVMAVKPSKSEESQAGPSSKDVCIENSAKNKQTKTTDFKYASAISKLLEKKRKAILRGNSEGLNDDEREDSELSSKSTWQANVNHTKPNSDEVKFASHQYQGRDTSESTTIPSSSSSAAKSSPKLVDANQDFFRYSSAEKIDRTTKKKIEMQRIDVSDASTSFIDPVDNSGRDDSLTLGHQSSLVCTVFNSDRRKSSSFLEQLSQRCLQDDITQMSVEQECLIFSEKMKQLLKNRKDEAICQQDTHDSLRVSCTSPVTVCFSNLEERDDSLYLMDTPMVGQKFKVDMSDRENRTDTTKTLHPEELPQTTSNPVENAWVSSVTAECARMYETTMQDICAVEKISFKPKGCRTDRDYPKTEPSNHFDFCDQMKREMDEAFRSSLNSVVKRSCKTKYRFYILVTSDDVFFEETKAQLEAEGHTAVQPSEFFLGEQSSSSLLIILRNEDIAEHICEVPHLLELKKSPAVQFAGIDEPDDVVNLTHQELFTRGGFIMFDRAALEHLSLCNMKKLSEILQELSSNGKWKWMLHYRDSRRLKENARLSAEAKEKKDFLHWGQDAGILEVLPYHECDLMSRDQPDYLTCLMRLQVQNVSSRYPVFITDTTTDSAFERNGILTITLNSFLTTSPSETFTV</sequence>